<protein>
    <submittedName>
        <fullName evidence="2">Parallel beta-helix repeat-containing protein</fullName>
    </submittedName>
</protein>
<name>A0A239LMJ3_EKHLU</name>
<dbReference type="InterPro" id="IPR011050">
    <property type="entry name" value="Pectin_lyase_fold/virulence"/>
</dbReference>
<organism evidence="2 3">
    <name type="scientific">Ekhidna lutea</name>
    <dbReference type="NCBI Taxonomy" id="447679"/>
    <lineage>
        <taxon>Bacteria</taxon>
        <taxon>Pseudomonadati</taxon>
        <taxon>Bacteroidota</taxon>
        <taxon>Cytophagia</taxon>
        <taxon>Cytophagales</taxon>
        <taxon>Reichenbachiellaceae</taxon>
        <taxon>Ekhidna</taxon>
    </lineage>
</organism>
<dbReference type="Pfam" id="PF13229">
    <property type="entry name" value="Beta_helix"/>
    <property type="match status" value="1"/>
</dbReference>
<dbReference type="EMBL" id="FZPD01000005">
    <property type="protein sequence ID" value="SNT30814.1"/>
    <property type="molecule type" value="Genomic_DNA"/>
</dbReference>
<reference evidence="2 3" key="1">
    <citation type="submission" date="2017-06" db="EMBL/GenBank/DDBJ databases">
        <authorList>
            <person name="Kim H.J."/>
            <person name="Triplett B.A."/>
        </authorList>
    </citation>
    <scope>NUCLEOTIDE SEQUENCE [LARGE SCALE GENOMIC DNA]</scope>
    <source>
        <strain evidence="2 3">DSM 19307</strain>
    </source>
</reference>
<evidence type="ECO:0000313" key="2">
    <source>
        <dbReference type="EMBL" id="SNT30814.1"/>
    </source>
</evidence>
<dbReference type="OrthoDB" id="338827at2"/>
<feature type="domain" description="Right handed beta helix" evidence="1">
    <location>
        <begin position="95"/>
        <end position="233"/>
    </location>
</feature>
<dbReference type="Gene3D" id="2.160.20.10">
    <property type="entry name" value="Single-stranded right-handed beta-helix, Pectin lyase-like"/>
    <property type="match status" value="1"/>
</dbReference>
<dbReference type="InterPro" id="IPR039448">
    <property type="entry name" value="Beta_helix"/>
</dbReference>
<dbReference type="AlphaFoldDB" id="A0A239LMJ3"/>
<dbReference type="NCBIfam" id="TIGR03805">
    <property type="entry name" value="beta_helix_1"/>
    <property type="match status" value="1"/>
</dbReference>
<dbReference type="InterPro" id="IPR022442">
    <property type="entry name" value="SO_2930-like_dom"/>
</dbReference>
<dbReference type="Proteomes" id="UP000198393">
    <property type="component" value="Unassembled WGS sequence"/>
</dbReference>
<accession>A0A239LMJ3</accession>
<proteinExistence type="predicted"/>
<dbReference type="SUPFAM" id="SSF51126">
    <property type="entry name" value="Pectin lyase-like"/>
    <property type="match status" value="1"/>
</dbReference>
<keyword evidence="3" id="KW-1185">Reference proteome</keyword>
<dbReference type="InterPro" id="IPR012334">
    <property type="entry name" value="Pectin_lyas_fold"/>
</dbReference>
<gene>
    <name evidence="2" type="ORF">SAMN05421640_3331</name>
</gene>
<sequence>MDSFHSSLKPSKFDKIQPSMKYLLIFALALTVACGQKEETPLSWKSIEADLQTWLIQAQDGDTIAIPEGNFMFENPLILDGLSDVIIKGAGMGKTILSFEMQESGAEGIRAANCKNLVFQDFTVQDAAGDNIKITDTNGIRFTNVKSQWTGEPSQENGAYAFYPVLCKNVVVENCIAIGSSDAGIYVGQSDSVIIRNNEVYHNVAGIESENSRWVEIYANNAHHNTGGILIFDLPGLTQSGHTTRVYDNDVISNNHENFAPEGNVVAIVPPGTGIMMMATRNIEVFNNRIHHNRTIGTALISYVLVEIFGAEEGSQLDSANAKVNEEYDPYPNYVYFHDNEFKNKHWFPTFENDFGLLFLRYFTFNLPDFAMDGIWPEDEEFVMCLQNNGEFNFANIDAANDLEGRSTNWRDYDCEYGVIDPIYP</sequence>
<dbReference type="InterPro" id="IPR006626">
    <property type="entry name" value="PbH1"/>
</dbReference>
<evidence type="ECO:0000313" key="3">
    <source>
        <dbReference type="Proteomes" id="UP000198393"/>
    </source>
</evidence>
<dbReference type="InterPro" id="IPR022441">
    <property type="entry name" value="Para_beta_helix_rpt-2"/>
</dbReference>
<dbReference type="SMART" id="SM00710">
    <property type="entry name" value="PbH1"/>
    <property type="match status" value="6"/>
</dbReference>
<evidence type="ECO:0000259" key="1">
    <source>
        <dbReference type="Pfam" id="PF13229"/>
    </source>
</evidence>
<dbReference type="NCBIfam" id="TIGR03804">
    <property type="entry name" value="para_beta_helix"/>
    <property type="match status" value="2"/>
</dbReference>